<dbReference type="AlphaFoldDB" id="A0A2T4Z8W8"/>
<evidence type="ECO:0000313" key="2">
    <source>
        <dbReference type="Proteomes" id="UP000241639"/>
    </source>
</evidence>
<protein>
    <submittedName>
        <fullName evidence="1">Uncharacterized protein</fullName>
    </submittedName>
</protein>
<organism evidence="1 2">
    <name type="scientific">Desmospora activa DSM 45169</name>
    <dbReference type="NCBI Taxonomy" id="1121389"/>
    <lineage>
        <taxon>Bacteria</taxon>
        <taxon>Bacillati</taxon>
        <taxon>Bacillota</taxon>
        <taxon>Bacilli</taxon>
        <taxon>Bacillales</taxon>
        <taxon>Thermoactinomycetaceae</taxon>
        <taxon>Desmospora</taxon>
    </lineage>
</organism>
<reference evidence="1 2" key="1">
    <citation type="submission" date="2018-04" db="EMBL/GenBank/DDBJ databases">
        <title>Genomic Encyclopedia of Archaeal and Bacterial Type Strains, Phase II (KMG-II): from individual species to whole genera.</title>
        <authorList>
            <person name="Goeker M."/>
        </authorList>
    </citation>
    <scope>NUCLEOTIDE SEQUENCE [LARGE SCALE GENOMIC DNA]</scope>
    <source>
        <strain evidence="1 2">DSM 45169</strain>
    </source>
</reference>
<accession>A0A2T4Z8W8</accession>
<keyword evidence="2" id="KW-1185">Reference proteome</keyword>
<gene>
    <name evidence="1" type="ORF">C8J48_0925</name>
</gene>
<evidence type="ECO:0000313" key="1">
    <source>
        <dbReference type="EMBL" id="PTM58343.1"/>
    </source>
</evidence>
<name>A0A2T4Z8W8_9BACL</name>
<dbReference type="Proteomes" id="UP000241639">
    <property type="component" value="Unassembled WGS sequence"/>
</dbReference>
<sequence>MPKLKPGEKIIVPRSKVQEIAPIVMQILLRIKQEEQQKEQEAINS</sequence>
<proteinExistence type="predicted"/>
<dbReference type="EMBL" id="PZZP01000001">
    <property type="protein sequence ID" value="PTM58343.1"/>
    <property type="molecule type" value="Genomic_DNA"/>
</dbReference>
<comment type="caution">
    <text evidence="1">The sequence shown here is derived from an EMBL/GenBank/DDBJ whole genome shotgun (WGS) entry which is preliminary data.</text>
</comment>